<name>A0A1W1V465_PEPAS</name>
<dbReference type="Gene3D" id="3.20.20.70">
    <property type="entry name" value="Aldolase class I"/>
    <property type="match status" value="1"/>
</dbReference>
<dbReference type="Proteomes" id="UP000192368">
    <property type="component" value="Unassembled WGS sequence"/>
</dbReference>
<dbReference type="OrthoDB" id="9813469at2"/>
<dbReference type="NCBIfam" id="NF003784">
    <property type="entry name" value="PRK05377.1"/>
    <property type="match status" value="1"/>
</dbReference>
<dbReference type="EC" id="4.1.2.13" evidence="3"/>
<protein>
    <recommendedName>
        <fullName evidence="3">fructose-bisphosphate aldolase</fullName>
        <ecNumber evidence="3">4.1.2.13</ecNumber>
    </recommendedName>
    <alternativeName>
        <fullName evidence="6">Fructose-bisphosphate aldolase class I</fullName>
    </alternativeName>
</protein>
<organism evidence="7 8">
    <name type="scientific">Peptoniphilus asaccharolyticus DSM 20463</name>
    <dbReference type="NCBI Taxonomy" id="573058"/>
    <lineage>
        <taxon>Bacteria</taxon>
        <taxon>Bacillati</taxon>
        <taxon>Bacillota</taxon>
        <taxon>Tissierellia</taxon>
        <taxon>Tissierellales</taxon>
        <taxon>Peptoniphilaceae</taxon>
        <taxon>Peptoniphilus</taxon>
    </lineage>
</organism>
<dbReference type="Pfam" id="PF00274">
    <property type="entry name" value="Glycolytic"/>
    <property type="match status" value="1"/>
</dbReference>
<keyword evidence="5" id="KW-0456">Lyase</keyword>
<evidence type="ECO:0000256" key="3">
    <source>
        <dbReference type="ARBA" id="ARBA00013068"/>
    </source>
</evidence>
<dbReference type="PANTHER" id="PTHR11627">
    <property type="entry name" value="FRUCTOSE-BISPHOSPHATE ALDOLASE"/>
    <property type="match status" value="1"/>
</dbReference>
<dbReference type="SUPFAM" id="SSF51569">
    <property type="entry name" value="Aldolase"/>
    <property type="match status" value="1"/>
</dbReference>
<dbReference type="InterPro" id="IPR013785">
    <property type="entry name" value="Aldolase_TIM"/>
</dbReference>
<proteinExistence type="inferred from homology"/>
<comment type="pathway">
    <text evidence="1">Carbohydrate degradation; glycolysis; D-glyceraldehyde 3-phosphate and glycerone phosphate from D-glucose: step 4/4.</text>
</comment>
<evidence type="ECO:0000313" key="8">
    <source>
        <dbReference type="Proteomes" id="UP000192368"/>
    </source>
</evidence>
<accession>A0A1W1V465</accession>
<evidence type="ECO:0000256" key="2">
    <source>
        <dbReference type="ARBA" id="ARBA00010387"/>
    </source>
</evidence>
<dbReference type="STRING" id="573058.SAMN00017477_1359"/>
<dbReference type="GO" id="GO:0006096">
    <property type="term" value="P:glycolytic process"/>
    <property type="evidence" value="ECO:0007669"/>
    <property type="project" value="UniProtKB-UniPathway"/>
</dbReference>
<dbReference type="GO" id="GO:0004332">
    <property type="term" value="F:fructose-bisphosphate aldolase activity"/>
    <property type="evidence" value="ECO:0007669"/>
    <property type="project" value="UniProtKB-EC"/>
</dbReference>
<gene>
    <name evidence="7" type="ORF">SAMN00017477_1359</name>
</gene>
<comment type="similarity">
    <text evidence="2">Belongs to the class I fructose-bisphosphate aldolase family.</text>
</comment>
<dbReference type="InterPro" id="IPR000741">
    <property type="entry name" value="FBA_I"/>
</dbReference>
<evidence type="ECO:0000256" key="5">
    <source>
        <dbReference type="ARBA" id="ARBA00023239"/>
    </source>
</evidence>
<keyword evidence="4" id="KW-0324">Glycolysis</keyword>
<keyword evidence="8" id="KW-1185">Reference proteome</keyword>
<evidence type="ECO:0000256" key="4">
    <source>
        <dbReference type="ARBA" id="ARBA00023152"/>
    </source>
</evidence>
<dbReference type="AlphaFoldDB" id="A0A1W1V465"/>
<evidence type="ECO:0000313" key="7">
    <source>
        <dbReference type="EMBL" id="SMB88169.1"/>
    </source>
</evidence>
<sequence>MNQNQLEQMKSKDGFIAALDQSGGSTPKALRLYGIEESSYNSEEEMFELVHEMRTRIIKSPAFNGEKILATILFKRTMNSKIDDMYTADYLWNELGIVPILKIDEGLAEEKDGVQLMKEMKSLDELLENAKERAIFGTKMRSVIKEFNVEGIKAVVAQQFEYAKKIMAAGFVPIIEPEVDIHSEKKEEIEQVLHDELKAQLEVLDADARLMFKLTLPEKNDLYEDLYNFEQVVRIVVLSGGYSREESNARLKANHRLIASFSRALSEGLRADQTEEEFDTMLQASIDSIFDASVNKN</sequence>
<evidence type="ECO:0000256" key="1">
    <source>
        <dbReference type="ARBA" id="ARBA00004714"/>
    </source>
</evidence>
<reference evidence="8" key="1">
    <citation type="submission" date="2017-04" db="EMBL/GenBank/DDBJ databases">
        <authorList>
            <person name="Varghese N."/>
            <person name="Submissions S."/>
        </authorList>
    </citation>
    <scope>NUCLEOTIDE SEQUENCE [LARGE SCALE GENOMIC DNA]</scope>
    <source>
        <strain evidence="8">DSM 20463</strain>
    </source>
</reference>
<dbReference type="RefSeq" id="WP_084230908.1">
    <property type="nucleotide sequence ID" value="NZ_FWWR01000009.1"/>
</dbReference>
<evidence type="ECO:0000256" key="6">
    <source>
        <dbReference type="ARBA" id="ARBA00029799"/>
    </source>
</evidence>
<dbReference type="UniPathway" id="UPA00109">
    <property type="reaction ID" value="UER00183"/>
</dbReference>
<dbReference type="EMBL" id="FWWR01000009">
    <property type="protein sequence ID" value="SMB88169.1"/>
    <property type="molecule type" value="Genomic_DNA"/>
</dbReference>